<name>A0A1X7T0M5_AMPQE</name>
<accession>A0A1X7T0M5</accession>
<proteinExistence type="predicted"/>
<dbReference type="EnsemblMetazoa" id="Aqu2.1.07886_001">
    <property type="protein sequence ID" value="Aqu2.1.07886_001"/>
    <property type="gene ID" value="Aqu2.1.07886"/>
</dbReference>
<dbReference type="InterPro" id="IPR015915">
    <property type="entry name" value="Kelch-typ_b-propeller"/>
</dbReference>
<organism evidence="1">
    <name type="scientific">Amphimedon queenslandica</name>
    <name type="common">Sponge</name>
    <dbReference type="NCBI Taxonomy" id="400682"/>
    <lineage>
        <taxon>Eukaryota</taxon>
        <taxon>Metazoa</taxon>
        <taxon>Porifera</taxon>
        <taxon>Demospongiae</taxon>
        <taxon>Heteroscleromorpha</taxon>
        <taxon>Haplosclerida</taxon>
        <taxon>Niphatidae</taxon>
        <taxon>Amphimedon</taxon>
    </lineage>
</organism>
<protein>
    <submittedName>
        <fullName evidence="1">Uncharacterized protein</fullName>
    </submittedName>
</protein>
<sequence>MFGGSVPSDDGRSDRSVNTVYTCELESDTTIHWESVKGPVVPASVQWPVERRLHAITSIISDSPTLVMIGGMGNDGLVVNDSWLLNTSQYQWSKIVLPESVTGRLRHSLSSIMMSPDCVWLVVVGGKGVNEWKD</sequence>
<evidence type="ECO:0000313" key="1">
    <source>
        <dbReference type="EnsemblMetazoa" id="Aqu2.1.07886_001"/>
    </source>
</evidence>
<reference evidence="1" key="1">
    <citation type="submission" date="2017-05" db="UniProtKB">
        <authorList>
            <consortium name="EnsemblMetazoa"/>
        </authorList>
    </citation>
    <scope>IDENTIFICATION</scope>
</reference>
<dbReference type="InParanoid" id="A0A1X7T0M5"/>
<dbReference type="Gene3D" id="2.120.10.80">
    <property type="entry name" value="Kelch-type beta propeller"/>
    <property type="match status" value="1"/>
</dbReference>
<dbReference type="AlphaFoldDB" id="A0A1X7T0M5"/>
<dbReference type="SUPFAM" id="SSF117281">
    <property type="entry name" value="Kelch motif"/>
    <property type="match status" value="1"/>
</dbReference>